<gene>
    <name evidence="1" type="ORF">K458DRAFT_40479</name>
</gene>
<sequence length="193" mass="20946">MRTHQPQRAPARHLASGRRQSVAARWRRLGRGCQWSLRRGRVGEHPNGLWRAALDVEQAVRGGGTRVDGVSEDGLACHPPVFLAATCTSRGRRTARSWLQLPLSQLVAEPGWGPSYLRCACTHPSTHPSTHPNLCLPACCREAASLSPLHSLPLPRSVIACRLPLPSGLTHHLLCRTVVPAEASRSPGKRSPG</sequence>
<dbReference type="Proteomes" id="UP000799291">
    <property type="component" value="Unassembled WGS sequence"/>
</dbReference>
<organism evidence="1 2">
    <name type="scientific">Lentithecium fluviatile CBS 122367</name>
    <dbReference type="NCBI Taxonomy" id="1168545"/>
    <lineage>
        <taxon>Eukaryota</taxon>
        <taxon>Fungi</taxon>
        <taxon>Dikarya</taxon>
        <taxon>Ascomycota</taxon>
        <taxon>Pezizomycotina</taxon>
        <taxon>Dothideomycetes</taxon>
        <taxon>Pleosporomycetidae</taxon>
        <taxon>Pleosporales</taxon>
        <taxon>Massarineae</taxon>
        <taxon>Lentitheciaceae</taxon>
        <taxon>Lentithecium</taxon>
    </lineage>
</organism>
<keyword evidence="2" id="KW-1185">Reference proteome</keyword>
<accession>A0A6G1IZF9</accession>
<reference evidence="1" key="1">
    <citation type="journal article" date="2020" name="Stud. Mycol.">
        <title>101 Dothideomycetes genomes: a test case for predicting lifestyles and emergence of pathogens.</title>
        <authorList>
            <person name="Haridas S."/>
            <person name="Albert R."/>
            <person name="Binder M."/>
            <person name="Bloem J."/>
            <person name="Labutti K."/>
            <person name="Salamov A."/>
            <person name="Andreopoulos B."/>
            <person name="Baker S."/>
            <person name="Barry K."/>
            <person name="Bills G."/>
            <person name="Bluhm B."/>
            <person name="Cannon C."/>
            <person name="Castanera R."/>
            <person name="Culley D."/>
            <person name="Daum C."/>
            <person name="Ezra D."/>
            <person name="Gonzalez J."/>
            <person name="Henrissat B."/>
            <person name="Kuo A."/>
            <person name="Liang C."/>
            <person name="Lipzen A."/>
            <person name="Lutzoni F."/>
            <person name="Magnuson J."/>
            <person name="Mondo S."/>
            <person name="Nolan M."/>
            <person name="Ohm R."/>
            <person name="Pangilinan J."/>
            <person name="Park H.-J."/>
            <person name="Ramirez L."/>
            <person name="Alfaro M."/>
            <person name="Sun H."/>
            <person name="Tritt A."/>
            <person name="Yoshinaga Y."/>
            <person name="Zwiers L.-H."/>
            <person name="Turgeon B."/>
            <person name="Goodwin S."/>
            <person name="Spatafora J."/>
            <person name="Crous P."/>
            <person name="Grigoriev I."/>
        </authorList>
    </citation>
    <scope>NUCLEOTIDE SEQUENCE</scope>
    <source>
        <strain evidence="1">CBS 122367</strain>
    </source>
</reference>
<protein>
    <submittedName>
        <fullName evidence="1">Uncharacterized protein</fullName>
    </submittedName>
</protein>
<evidence type="ECO:0000313" key="1">
    <source>
        <dbReference type="EMBL" id="KAF2683656.1"/>
    </source>
</evidence>
<dbReference type="AlphaFoldDB" id="A0A6G1IZF9"/>
<evidence type="ECO:0000313" key="2">
    <source>
        <dbReference type="Proteomes" id="UP000799291"/>
    </source>
</evidence>
<name>A0A6G1IZF9_9PLEO</name>
<dbReference type="EMBL" id="MU005583">
    <property type="protein sequence ID" value="KAF2683656.1"/>
    <property type="molecule type" value="Genomic_DNA"/>
</dbReference>
<proteinExistence type="predicted"/>